<comment type="caution">
    <text evidence="2">The sequence shown here is derived from an EMBL/GenBank/DDBJ whole genome shotgun (WGS) entry which is preliminary data.</text>
</comment>
<accession>A0A0W0FS91</accession>
<evidence type="ECO:0000256" key="1">
    <source>
        <dbReference type="SAM" id="MobiDB-lite"/>
    </source>
</evidence>
<evidence type="ECO:0000313" key="2">
    <source>
        <dbReference type="EMBL" id="KTB39142.1"/>
    </source>
</evidence>
<feature type="region of interest" description="Disordered" evidence="1">
    <location>
        <begin position="227"/>
        <end position="252"/>
    </location>
</feature>
<dbReference type="eggNOG" id="ENOG502SX69">
    <property type="taxonomic scope" value="Eukaryota"/>
</dbReference>
<dbReference type="EMBL" id="LATX01001706">
    <property type="protein sequence ID" value="KTB39142.1"/>
    <property type="molecule type" value="Genomic_DNA"/>
</dbReference>
<feature type="region of interest" description="Disordered" evidence="1">
    <location>
        <begin position="265"/>
        <end position="299"/>
    </location>
</feature>
<organism evidence="2 3">
    <name type="scientific">Moniliophthora roreri</name>
    <name type="common">Frosty pod rot fungus</name>
    <name type="synonym">Monilia roreri</name>
    <dbReference type="NCBI Taxonomy" id="221103"/>
    <lineage>
        <taxon>Eukaryota</taxon>
        <taxon>Fungi</taxon>
        <taxon>Dikarya</taxon>
        <taxon>Basidiomycota</taxon>
        <taxon>Agaricomycotina</taxon>
        <taxon>Agaricomycetes</taxon>
        <taxon>Agaricomycetidae</taxon>
        <taxon>Agaricales</taxon>
        <taxon>Marasmiineae</taxon>
        <taxon>Marasmiaceae</taxon>
        <taxon>Moniliophthora</taxon>
    </lineage>
</organism>
<evidence type="ECO:0000313" key="3">
    <source>
        <dbReference type="Proteomes" id="UP000054988"/>
    </source>
</evidence>
<protein>
    <submittedName>
        <fullName evidence="2">Uncharacterized protein</fullName>
    </submittedName>
</protein>
<proteinExistence type="predicted"/>
<dbReference type="Proteomes" id="UP000054988">
    <property type="component" value="Unassembled WGS sequence"/>
</dbReference>
<feature type="compositionally biased region" description="Low complexity" evidence="1">
    <location>
        <begin position="282"/>
        <end position="293"/>
    </location>
</feature>
<reference evidence="2 3" key="1">
    <citation type="submission" date="2015-12" db="EMBL/GenBank/DDBJ databases">
        <title>Draft genome sequence of Moniliophthora roreri, the causal agent of frosty pod rot of cacao.</title>
        <authorList>
            <person name="Aime M.C."/>
            <person name="Diaz-Valderrama J.R."/>
            <person name="Kijpornyongpan T."/>
            <person name="Phillips-Mora W."/>
        </authorList>
    </citation>
    <scope>NUCLEOTIDE SEQUENCE [LARGE SCALE GENOMIC DNA]</scope>
    <source>
        <strain evidence="2 3">MCA 2952</strain>
    </source>
</reference>
<sequence length="392" mass="43123">MIIDQKAMIPPPPPYLPPPPPFSEVAPKLKPKGQRTTLTTLPSHLLLQVVYSTFPQSDGQYEGEGKIERQRENLHWLVTSLRLVNRALYIASMHILRSTYIPAYDSLIRPPYSSDPFPSSVIETDTIIISTHREIATLDHFIALLAHEDLYLDATSLHLPREEAYKDLFDLAQPRSRLEDLVKEEGLNAGLIYLGEQPPLPPQPAEDDANRPVVDPAAVVPVQRFDLPEPKDTLQPAAPPSPIPSPTKTSFNPFSKTSYLALAKSKIRRDRSSSNTPPSPVTTPTSLVPYSSVDSKPKPSRINPIHFTSISISFSPRRVALVYTLPVAGNSGTAYPGADFGSLSMSVTGPTGPGGRTSKKTLVELARPREEKLEVTAKRIVRGLEDALLEDI</sequence>
<name>A0A0W0FS91_MONRR</name>
<gene>
    <name evidence="2" type="ORF">WG66_8281</name>
</gene>
<dbReference type="AlphaFoldDB" id="A0A0W0FS91"/>